<dbReference type="EMBL" id="MVGC01000301">
    <property type="protein sequence ID" value="RJE20501.1"/>
    <property type="molecule type" value="Genomic_DNA"/>
</dbReference>
<evidence type="ECO:0000256" key="8">
    <source>
        <dbReference type="SAM" id="MobiDB-lite"/>
    </source>
</evidence>
<dbReference type="GO" id="GO:0005737">
    <property type="term" value="C:cytoplasm"/>
    <property type="evidence" value="ECO:0007669"/>
    <property type="project" value="UniProtKB-SubCell"/>
</dbReference>
<feature type="compositionally biased region" description="Basic and acidic residues" evidence="8">
    <location>
        <begin position="99"/>
        <end position="115"/>
    </location>
</feature>
<evidence type="ECO:0000256" key="7">
    <source>
        <dbReference type="ARBA" id="ARBA00023242"/>
    </source>
</evidence>
<comment type="caution">
    <text evidence="10">The sequence shown here is derived from an EMBL/GenBank/DDBJ whole genome shotgun (WGS) entry which is preliminary data.</text>
</comment>
<evidence type="ECO:0000256" key="1">
    <source>
        <dbReference type="ARBA" id="ARBA00002738"/>
    </source>
</evidence>
<dbReference type="PANTHER" id="PTHR41391:SF1">
    <property type="entry name" value="RESTRICTION OF TELOMERE CAPPING PROTEIN 4"/>
    <property type="match status" value="1"/>
</dbReference>
<evidence type="ECO:0000256" key="6">
    <source>
        <dbReference type="ARBA" id="ARBA00022490"/>
    </source>
</evidence>
<keyword evidence="11" id="KW-1185">Reference proteome</keyword>
<reference evidence="11" key="1">
    <citation type="submission" date="2017-02" db="EMBL/GenBank/DDBJ databases">
        <authorList>
            <person name="Tafer H."/>
            <person name="Lopandic K."/>
        </authorList>
    </citation>
    <scope>NUCLEOTIDE SEQUENCE [LARGE SCALE GENOMIC DNA]</scope>
    <source>
        <strain evidence="11">CBS 366.77</strain>
    </source>
</reference>
<dbReference type="OrthoDB" id="128308at2759"/>
<feature type="region of interest" description="Disordered" evidence="8">
    <location>
        <begin position="1"/>
        <end position="263"/>
    </location>
</feature>
<evidence type="ECO:0000256" key="3">
    <source>
        <dbReference type="ARBA" id="ARBA00004496"/>
    </source>
</evidence>
<dbReference type="Pfam" id="PF14474">
    <property type="entry name" value="RTC4"/>
    <property type="match status" value="1"/>
</dbReference>
<feature type="compositionally biased region" description="Acidic residues" evidence="8">
    <location>
        <begin position="56"/>
        <end position="80"/>
    </location>
</feature>
<feature type="compositionally biased region" description="Basic and acidic residues" evidence="8">
    <location>
        <begin position="38"/>
        <end position="55"/>
    </location>
</feature>
<dbReference type="InterPro" id="IPR039024">
    <property type="entry name" value="RTC4"/>
</dbReference>
<dbReference type="AlphaFoldDB" id="A0A3A2ZU25"/>
<dbReference type="PANTHER" id="PTHR41391">
    <property type="entry name" value="RESTRICTION OF TELOMERE CAPPING PROTEIN 4"/>
    <property type="match status" value="1"/>
</dbReference>
<evidence type="ECO:0000313" key="11">
    <source>
        <dbReference type="Proteomes" id="UP000266188"/>
    </source>
</evidence>
<name>A0A3A2ZU25_9EURO</name>
<dbReference type="GO" id="GO:0005634">
    <property type="term" value="C:nucleus"/>
    <property type="evidence" value="ECO:0007669"/>
    <property type="project" value="UniProtKB-SubCell"/>
</dbReference>
<proteinExistence type="inferred from homology"/>
<comment type="subcellular location">
    <subcellularLocation>
        <location evidence="3">Cytoplasm</location>
    </subcellularLocation>
    <subcellularLocation>
        <location evidence="2">Nucleus</location>
    </subcellularLocation>
</comment>
<evidence type="ECO:0000256" key="4">
    <source>
        <dbReference type="ARBA" id="ARBA00009461"/>
    </source>
</evidence>
<dbReference type="STRING" id="2070753.A0A3A2ZU25"/>
<comment type="function">
    <text evidence="1">May be involved in a process influencing telomere capping.</text>
</comment>
<gene>
    <name evidence="10" type="ORF">PHISCL_07171</name>
</gene>
<feature type="domain" description="Restriction of telomere capping protein 4 C-terminal" evidence="9">
    <location>
        <begin position="380"/>
        <end position="502"/>
    </location>
</feature>
<accession>A0A3A2ZU25</accession>
<dbReference type="SMART" id="SM01312">
    <property type="entry name" value="RTC4"/>
    <property type="match status" value="1"/>
</dbReference>
<organism evidence="10 11">
    <name type="scientific">Aspergillus sclerotialis</name>
    <dbReference type="NCBI Taxonomy" id="2070753"/>
    <lineage>
        <taxon>Eukaryota</taxon>
        <taxon>Fungi</taxon>
        <taxon>Dikarya</taxon>
        <taxon>Ascomycota</taxon>
        <taxon>Pezizomycotina</taxon>
        <taxon>Eurotiomycetes</taxon>
        <taxon>Eurotiomycetidae</taxon>
        <taxon>Eurotiales</taxon>
        <taxon>Aspergillaceae</taxon>
        <taxon>Aspergillus</taxon>
        <taxon>Aspergillus subgen. Polypaecilum</taxon>
    </lineage>
</organism>
<evidence type="ECO:0000313" key="10">
    <source>
        <dbReference type="EMBL" id="RJE20501.1"/>
    </source>
</evidence>
<evidence type="ECO:0000256" key="5">
    <source>
        <dbReference type="ARBA" id="ARBA00015162"/>
    </source>
</evidence>
<sequence>MVQQAKVEASYASTRITRRSRTDGPPLSQVNGVKLQKNTREKEKPEPKPKVKPEPGTDDEPEGSTDEDEDVTNDISDDDLCDYRGDKGRTRPSGTSLQEKIEAGEAAEREREKMLRSSQRGYGGLRSHAKSRKRPIGPGDASSDEELFPSISQSSKRHKARTYGSKPAFNPPKSSMSESVEPMSIANSQNNTKVEDESTEEKEEGFKFPMEIDLGSPPPRAKSSSKIKSEHDVKHNGSSKTKPGAFPNDAISSSSLAPSSSKNEWLFETDGSSLSTPPSSCSSDFELELSRVDERLNSAEESKSKPAQSLCPVCNEEVDPQLLEAFLAKPRRRVRDQLQFCESHQRTTAENQWQEKGYPNIDWDNFEQRIQGHFADIEKLLVPDSPSYYHNVLVDTLKSGKAKNFRLTLAGDGLEKISCGYYGTRGSTVMLQALTRRFSQKIRRLAASDQIINKAGVVGYTQSVLVPELAMRLVKEDMNVSDDIARQIMRDSINVGELLNANPNDVVPVPEKEEETCLN</sequence>
<protein>
    <recommendedName>
        <fullName evidence="5">Restriction of telomere capping protein 4</fullName>
    </recommendedName>
</protein>
<keyword evidence="7" id="KW-0539">Nucleus</keyword>
<dbReference type="InterPro" id="IPR028094">
    <property type="entry name" value="RTC4_C"/>
</dbReference>
<dbReference type="Proteomes" id="UP000266188">
    <property type="component" value="Unassembled WGS sequence"/>
</dbReference>
<evidence type="ECO:0000259" key="9">
    <source>
        <dbReference type="SMART" id="SM01312"/>
    </source>
</evidence>
<keyword evidence="6" id="KW-0963">Cytoplasm</keyword>
<evidence type="ECO:0000256" key="2">
    <source>
        <dbReference type="ARBA" id="ARBA00004123"/>
    </source>
</evidence>
<comment type="similarity">
    <text evidence="4">Belongs to the RTC4 family.</text>
</comment>
<feature type="compositionally biased region" description="Low complexity" evidence="8">
    <location>
        <begin position="252"/>
        <end position="261"/>
    </location>
</feature>